<keyword evidence="6 7" id="KW-0472">Membrane</keyword>
<dbReference type="RefSeq" id="WP_085227461.1">
    <property type="nucleotide sequence ID" value="NZ_BSQD01000004.1"/>
</dbReference>
<feature type="transmembrane region" description="Helical" evidence="7">
    <location>
        <begin position="229"/>
        <end position="247"/>
    </location>
</feature>
<evidence type="ECO:0000256" key="3">
    <source>
        <dbReference type="ARBA" id="ARBA00022475"/>
    </source>
</evidence>
<dbReference type="NCBIfam" id="TIGR01401">
    <property type="entry name" value="fliR_like_III"/>
    <property type="match status" value="1"/>
</dbReference>
<evidence type="ECO:0000256" key="7">
    <source>
        <dbReference type="RuleBase" id="RU362072"/>
    </source>
</evidence>
<keyword evidence="5 7" id="KW-1133">Transmembrane helix</keyword>
<gene>
    <name evidence="8" type="ORF">SAMN06295900_105213</name>
</gene>
<dbReference type="GO" id="GO:0006605">
    <property type="term" value="P:protein targeting"/>
    <property type="evidence" value="ECO:0007669"/>
    <property type="project" value="UniProtKB-UniRule"/>
</dbReference>
<organism evidence="8 9">
    <name type="scientific">Trinickia caryophylli</name>
    <name type="common">Paraburkholderia caryophylli</name>
    <dbReference type="NCBI Taxonomy" id="28094"/>
    <lineage>
        <taxon>Bacteria</taxon>
        <taxon>Pseudomonadati</taxon>
        <taxon>Pseudomonadota</taxon>
        <taxon>Betaproteobacteria</taxon>
        <taxon>Burkholderiales</taxon>
        <taxon>Burkholderiaceae</taxon>
        <taxon>Trinickia</taxon>
    </lineage>
</organism>
<dbReference type="Proteomes" id="UP000192911">
    <property type="component" value="Unassembled WGS sequence"/>
</dbReference>
<evidence type="ECO:0000256" key="2">
    <source>
        <dbReference type="ARBA" id="ARBA00009772"/>
    </source>
</evidence>
<protein>
    <submittedName>
        <fullName evidence="8">Type III secretion protein T</fullName>
    </submittedName>
</protein>
<evidence type="ECO:0000256" key="4">
    <source>
        <dbReference type="ARBA" id="ARBA00022692"/>
    </source>
</evidence>
<dbReference type="PANTHER" id="PTHR30065">
    <property type="entry name" value="FLAGELLAR BIOSYNTHETIC PROTEIN FLIR"/>
    <property type="match status" value="1"/>
</dbReference>
<dbReference type="EMBL" id="FXAH01000005">
    <property type="protein sequence ID" value="SMF31689.1"/>
    <property type="molecule type" value="Genomic_DNA"/>
</dbReference>
<feature type="transmembrane region" description="Helical" evidence="7">
    <location>
        <begin position="12"/>
        <end position="37"/>
    </location>
</feature>
<feature type="transmembrane region" description="Helical" evidence="7">
    <location>
        <begin position="195"/>
        <end position="217"/>
    </location>
</feature>
<dbReference type="OrthoDB" id="9153610at2"/>
<feature type="transmembrane region" description="Helical" evidence="7">
    <location>
        <begin position="76"/>
        <end position="102"/>
    </location>
</feature>
<feature type="transmembrane region" description="Helical" evidence="7">
    <location>
        <begin position="142"/>
        <end position="164"/>
    </location>
</feature>
<evidence type="ECO:0000256" key="1">
    <source>
        <dbReference type="ARBA" id="ARBA00004651"/>
    </source>
</evidence>
<evidence type="ECO:0000313" key="9">
    <source>
        <dbReference type="Proteomes" id="UP000192911"/>
    </source>
</evidence>
<dbReference type="GeneID" id="95553704"/>
<comment type="similarity">
    <text evidence="2 7">Belongs to the FliR/MopE/SpaR family.</text>
</comment>
<keyword evidence="3 7" id="KW-1003">Cell membrane</keyword>
<dbReference type="Pfam" id="PF01311">
    <property type="entry name" value="Bac_export_1"/>
    <property type="match status" value="1"/>
</dbReference>
<proteinExistence type="inferred from homology"/>
<dbReference type="PANTHER" id="PTHR30065:SF1">
    <property type="entry name" value="SURFACE PRESENTATION OF ANTIGENS PROTEIN SPAR"/>
    <property type="match status" value="1"/>
</dbReference>
<evidence type="ECO:0000256" key="6">
    <source>
        <dbReference type="ARBA" id="ARBA00023136"/>
    </source>
</evidence>
<dbReference type="InterPro" id="IPR006304">
    <property type="entry name" value="T3SS_SpaR/YscT"/>
</dbReference>
<dbReference type="STRING" id="28094.SAMN06295900_105213"/>
<dbReference type="AlphaFoldDB" id="A0A1X7ECM6"/>
<keyword evidence="4 7" id="KW-0812">Transmembrane</keyword>
<dbReference type="PRINTS" id="PR00953">
    <property type="entry name" value="TYPE3IMRPROT"/>
</dbReference>
<dbReference type="GO" id="GO:0005886">
    <property type="term" value="C:plasma membrane"/>
    <property type="evidence" value="ECO:0007669"/>
    <property type="project" value="UniProtKB-SubCell"/>
</dbReference>
<sequence length="269" mass="28905">MIDPFSTGIPQFGHLLLQFLILVAVSGLRLLVLLTIFPPTGGELITKRIRNAMVMLWSVYIAYGQQALLTKLHGEFLLLVVVKEAVIGLVIAFVASPVFWVAEAVGTYIDDLTGYNNVQISNPSLGQQTTLTSTLLMQCATVAFWTLGGMTFLLGAVFQTYVWWPLGSLAPVPRAFIESFVMQQADSLMASIAKLAAPAVLLLLLVDVGVGLLSRIASKLDLVSLAQPVKGALAVLLLALMIGVFIGQVKDQVALLHIGDQLHALALLK</sequence>
<dbReference type="InterPro" id="IPR002010">
    <property type="entry name" value="T3SS_IM_R"/>
</dbReference>
<keyword evidence="9" id="KW-1185">Reference proteome</keyword>
<feature type="transmembrane region" description="Helical" evidence="7">
    <location>
        <begin position="49"/>
        <end position="69"/>
    </location>
</feature>
<reference evidence="9" key="1">
    <citation type="submission" date="2017-04" db="EMBL/GenBank/DDBJ databases">
        <authorList>
            <person name="Varghese N."/>
            <person name="Submissions S."/>
        </authorList>
    </citation>
    <scope>NUCLEOTIDE SEQUENCE [LARGE SCALE GENOMIC DNA]</scope>
    <source>
        <strain evidence="9">Ballard 720</strain>
    </source>
</reference>
<comment type="subcellular location">
    <subcellularLocation>
        <location evidence="1 7">Cell membrane</location>
        <topology evidence="1 7">Multi-pass membrane protein</topology>
    </subcellularLocation>
</comment>
<name>A0A1X7ECM6_TRICW</name>
<evidence type="ECO:0000256" key="5">
    <source>
        <dbReference type="ARBA" id="ARBA00022989"/>
    </source>
</evidence>
<evidence type="ECO:0000313" key="8">
    <source>
        <dbReference type="EMBL" id="SMF31689.1"/>
    </source>
</evidence>
<accession>A0A1X7ECM6</accession>